<gene>
    <name evidence="1" type="ORF">DSO57_1008816</name>
</gene>
<sequence>MWYTRQEQGLRIALVSSASTFSGAVAGPIAYAISLMDGMRGLASWQWIFIVEGLPTVILGIFAWWIIPGSPATSSWLNCEERAILLKRLKRAHVEIDGKVFDKAQFIEAIKDYKTYMYIFLFLGFIVPTSAVSQLMPTIVKDLGFSSSSTMLLTAPPYIFALLVKMAMAWNSDRTMQRSYHIVASILLSMAGFIMQAAATATIPRYIGINLAFAGAISSLPIALSWSNNNMVGATKAPTVVALIIMVGSLGGIVGSQLYKPYEAPRYIPSNLTNIGFLAFSLAISLLLRHQLKKENSKMDCRELRLDDDMSIMSSASKDFRFVL</sequence>
<dbReference type="Proteomes" id="UP001165960">
    <property type="component" value="Unassembled WGS sequence"/>
</dbReference>
<proteinExistence type="predicted"/>
<dbReference type="EMBL" id="QTSX02000027">
    <property type="protein sequence ID" value="KAJ9089858.1"/>
    <property type="molecule type" value="Genomic_DNA"/>
</dbReference>
<organism evidence="1 2">
    <name type="scientific">Entomophthora muscae</name>
    <dbReference type="NCBI Taxonomy" id="34485"/>
    <lineage>
        <taxon>Eukaryota</taxon>
        <taxon>Fungi</taxon>
        <taxon>Fungi incertae sedis</taxon>
        <taxon>Zoopagomycota</taxon>
        <taxon>Entomophthoromycotina</taxon>
        <taxon>Entomophthoromycetes</taxon>
        <taxon>Entomophthorales</taxon>
        <taxon>Entomophthoraceae</taxon>
        <taxon>Entomophthora</taxon>
    </lineage>
</organism>
<comment type="caution">
    <text evidence="1">The sequence shown here is derived from an EMBL/GenBank/DDBJ whole genome shotgun (WGS) entry which is preliminary data.</text>
</comment>
<evidence type="ECO:0000313" key="2">
    <source>
        <dbReference type="Proteomes" id="UP001165960"/>
    </source>
</evidence>
<evidence type="ECO:0000313" key="1">
    <source>
        <dbReference type="EMBL" id="KAJ9089858.1"/>
    </source>
</evidence>
<keyword evidence="2" id="KW-1185">Reference proteome</keyword>
<name>A0ACC2US36_9FUNG</name>
<reference evidence="1" key="1">
    <citation type="submission" date="2022-04" db="EMBL/GenBank/DDBJ databases">
        <title>Genome of the entomopathogenic fungus Entomophthora muscae.</title>
        <authorList>
            <person name="Elya C."/>
            <person name="Lovett B.R."/>
            <person name="Lee E."/>
            <person name="Macias A.M."/>
            <person name="Hajek A.E."/>
            <person name="De Bivort B.L."/>
            <person name="Kasson M.T."/>
            <person name="De Fine Licht H.H."/>
            <person name="Stajich J.E."/>
        </authorList>
    </citation>
    <scope>NUCLEOTIDE SEQUENCE</scope>
    <source>
        <strain evidence="1">Berkeley</strain>
    </source>
</reference>
<accession>A0ACC2US36</accession>
<protein>
    <submittedName>
        <fullName evidence="1">Uncharacterized protein</fullName>
    </submittedName>
</protein>